<gene>
    <name evidence="6" type="ORF">S01H4_46486</name>
</gene>
<dbReference type="Gene3D" id="1.10.3730.10">
    <property type="entry name" value="ProC C-terminal domain-like"/>
    <property type="match status" value="1"/>
</dbReference>
<proteinExistence type="inferred from homology"/>
<dbReference type="Gene3D" id="3.40.50.720">
    <property type="entry name" value="NAD(P)-binding Rossmann-like Domain"/>
    <property type="match status" value="1"/>
</dbReference>
<evidence type="ECO:0000313" key="6">
    <source>
        <dbReference type="EMBL" id="GAG91675.1"/>
    </source>
</evidence>
<feature type="domain" description="Pyrroline-5-carboxylate reductase dimerisation" evidence="5">
    <location>
        <begin position="157"/>
        <end position="261"/>
    </location>
</feature>
<feature type="domain" description="Pyrroline-5-carboxylate reductase catalytic N-terminal" evidence="4">
    <location>
        <begin position="5"/>
        <end position="95"/>
    </location>
</feature>
<evidence type="ECO:0000256" key="2">
    <source>
        <dbReference type="ARBA" id="ARBA00022857"/>
    </source>
</evidence>
<dbReference type="PANTHER" id="PTHR11645">
    <property type="entry name" value="PYRROLINE-5-CARBOXYLATE REDUCTASE"/>
    <property type="match status" value="1"/>
</dbReference>
<dbReference type="HAMAP" id="MF_01925">
    <property type="entry name" value="P5C_reductase"/>
    <property type="match status" value="1"/>
</dbReference>
<evidence type="ECO:0000259" key="4">
    <source>
        <dbReference type="Pfam" id="PF03807"/>
    </source>
</evidence>
<dbReference type="InterPro" id="IPR008927">
    <property type="entry name" value="6-PGluconate_DH-like_C_sf"/>
</dbReference>
<dbReference type="Pfam" id="PF14748">
    <property type="entry name" value="P5CR_dimer"/>
    <property type="match status" value="1"/>
</dbReference>
<evidence type="ECO:0000256" key="1">
    <source>
        <dbReference type="ARBA" id="ARBA00005525"/>
    </source>
</evidence>
<dbReference type="PIRSF" id="PIRSF000193">
    <property type="entry name" value="Pyrrol-5-carb_rd"/>
    <property type="match status" value="1"/>
</dbReference>
<organism evidence="6">
    <name type="scientific">marine sediment metagenome</name>
    <dbReference type="NCBI Taxonomy" id="412755"/>
    <lineage>
        <taxon>unclassified sequences</taxon>
        <taxon>metagenomes</taxon>
        <taxon>ecological metagenomes</taxon>
    </lineage>
</organism>
<evidence type="ECO:0008006" key="7">
    <source>
        <dbReference type="Google" id="ProtNLM"/>
    </source>
</evidence>
<dbReference type="AlphaFoldDB" id="X1B9A2"/>
<dbReference type="NCBIfam" id="TIGR00112">
    <property type="entry name" value="proC"/>
    <property type="match status" value="1"/>
</dbReference>
<dbReference type="InterPro" id="IPR000304">
    <property type="entry name" value="Pyrroline-COOH_reductase"/>
</dbReference>
<dbReference type="FunFam" id="1.10.3730.10:FF:000001">
    <property type="entry name" value="Pyrroline-5-carboxylate reductase"/>
    <property type="match status" value="1"/>
</dbReference>
<keyword evidence="2" id="KW-0521">NADP</keyword>
<accession>X1B9A2</accession>
<dbReference type="InterPro" id="IPR028939">
    <property type="entry name" value="P5C_Rdtase_cat_N"/>
</dbReference>
<evidence type="ECO:0000259" key="5">
    <source>
        <dbReference type="Pfam" id="PF14748"/>
    </source>
</evidence>
<reference evidence="6" key="1">
    <citation type="journal article" date="2014" name="Front. Microbiol.">
        <title>High frequency of phylogenetically diverse reductive dehalogenase-homologous genes in deep subseafloor sedimentary metagenomes.</title>
        <authorList>
            <person name="Kawai M."/>
            <person name="Futagami T."/>
            <person name="Toyoda A."/>
            <person name="Takaki Y."/>
            <person name="Nishi S."/>
            <person name="Hori S."/>
            <person name="Arai W."/>
            <person name="Tsubouchi T."/>
            <person name="Morono Y."/>
            <person name="Uchiyama I."/>
            <person name="Ito T."/>
            <person name="Fujiyama A."/>
            <person name="Inagaki F."/>
            <person name="Takami H."/>
        </authorList>
    </citation>
    <scope>NUCLEOTIDE SEQUENCE</scope>
    <source>
        <strain evidence="6">Expedition CK06-06</strain>
    </source>
</reference>
<comment type="similarity">
    <text evidence="1">Belongs to the pyrroline-5-carboxylate reductase family.</text>
</comment>
<evidence type="ECO:0000256" key="3">
    <source>
        <dbReference type="ARBA" id="ARBA00023002"/>
    </source>
</evidence>
<dbReference type="EMBL" id="BART01025984">
    <property type="protein sequence ID" value="GAG91675.1"/>
    <property type="molecule type" value="Genomic_DNA"/>
</dbReference>
<dbReference type="Pfam" id="PF03807">
    <property type="entry name" value="F420_oxidored"/>
    <property type="match status" value="1"/>
</dbReference>
<dbReference type="GO" id="GO:0004735">
    <property type="term" value="F:pyrroline-5-carboxylate reductase activity"/>
    <property type="evidence" value="ECO:0007669"/>
    <property type="project" value="InterPro"/>
</dbReference>
<keyword evidence="3" id="KW-0560">Oxidoreductase</keyword>
<dbReference type="SUPFAM" id="SSF48179">
    <property type="entry name" value="6-phosphogluconate dehydrogenase C-terminal domain-like"/>
    <property type="match status" value="1"/>
</dbReference>
<dbReference type="GO" id="GO:0055129">
    <property type="term" value="P:L-proline biosynthetic process"/>
    <property type="evidence" value="ECO:0007669"/>
    <property type="project" value="TreeGrafter"/>
</dbReference>
<comment type="caution">
    <text evidence="6">The sequence shown here is derived from an EMBL/GenBank/DDBJ whole genome shotgun (WGS) entry which is preliminary data.</text>
</comment>
<dbReference type="PANTHER" id="PTHR11645:SF0">
    <property type="entry name" value="PYRROLINE-5-CARBOXYLATE REDUCTASE 3"/>
    <property type="match status" value="1"/>
</dbReference>
<sequence>MIKNIGFIGAGNMAYALTRAIIEQESAVQVNIFDIRPERMDLFAGDFPRIKLKKGNHDLAAGSEIIFIAVKPQEIDMVLKEIDETKKIVISIAAGITIKHLESNLPHARVFRVMPNTPCLVGEMAAGFAAGARSTAADVELVQRLLSYAGYAVSVKEEQLDAVIGLSGSGPAFIAYLAEAFIIAGTGLGLSEKTSRELTLKTIRGTSLLLEKSGMSPRELINMISSPGGITVAGREILESSGCSEIIRKTVTAAAARSKELGK</sequence>
<name>X1B9A2_9ZZZZ</name>
<dbReference type="InterPro" id="IPR036291">
    <property type="entry name" value="NAD(P)-bd_dom_sf"/>
</dbReference>
<dbReference type="InterPro" id="IPR029036">
    <property type="entry name" value="P5CR_dimer"/>
</dbReference>
<protein>
    <recommendedName>
        <fullName evidence="7">Pyrroline-5-carboxylate reductase</fullName>
    </recommendedName>
</protein>
<dbReference type="SUPFAM" id="SSF51735">
    <property type="entry name" value="NAD(P)-binding Rossmann-fold domains"/>
    <property type="match status" value="1"/>
</dbReference>